<feature type="domain" description="Apple" evidence="2">
    <location>
        <begin position="235"/>
        <end position="318"/>
    </location>
</feature>
<feature type="transmembrane region" description="Helical" evidence="1">
    <location>
        <begin position="655"/>
        <end position="680"/>
    </location>
</feature>
<evidence type="ECO:0000259" key="3">
    <source>
        <dbReference type="PROSITE" id="PS51034"/>
    </source>
</evidence>
<dbReference type="Pfam" id="PF25057">
    <property type="entry name" value="CUT_N"/>
    <property type="match status" value="1"/>
</dbReference>
<keyword evidence="1" id="KW-0472">Membrane</keyword>
<dbReference type="PROSITE" id="PS50948">
    <property type="entry name" value="PAN"/>
    <property type="match status" value="3"/>
</dbReference>
<gene>
    <name evidence="4" type="ORF">MELIAE_LOCUS7294</name>
</gene>
<dbReference type="OrthoDB" id="6430118at2759"/>
<dbReference type="EMBL" id="OV121135">
    <property type="protein sequence ID" value="CAH0556103.1"/>
    <property type="molecule type" value="Genomic_DNA"/>
</dbReference>
<dbReference type="SMART" id="SM00241">
    <property type="entry name" value="ZP"/>
    <property type="match status" value="1"/>
</dbReference>
<dbReference type="PROSITE" id="PS51034">
    <property type="entry name" value="ZP_2"/>
    <property type="match status" value="1"/>
</dbReference>
<dbReference type="Gene3D" id="3.50.4.10">
    <property type="entry name" value="Hepatocyte Growth Factor"/>
    <property type="match status" value="1"/>
</dbReference>
<dbReference type="AlphaFoldDB" id="A0A9P0B5X5"/>
<evidence type="ECO:0000259" key="2">
    <source>
        <dbReference type="PROSITE" id="PS50948"/>
    </source>
</evidence>
<dbReference type="InterPro" id="IPR052774">
    <property type="entry name" value="Celegans_DevNeuronal_Protein"/>
</dbReference>
<evidence type="ECO:0000313" key="5">
    <source>
        <dbReference type="Proteomes" id="UP001154078"/>
    </source>
</evidence>
<dbReference type="PANTHER" id="PTHR47327">
    <property type="entry name" value="FI18240P1-RELATED"/>
    <property type="match status" value="1"/>
</dbReference>
<dbReference type="InterPro" id="IPR001507">
    <property type="entry name" value="ZP_dom"/>
</dbReference>
<keyword evidence="1" id="KW-1133">Transmembrane helix</keyword>
<protein>
    <submittedName>
        <fullName evidence="4">Uncharacterized protein</fullName>
    </submittedName>
</protein>
<dbReference type="SMART" id="SM00473">
    <property type="entry name" value="PAN_AP"/>
    <property type="match status" value="3"/>
</dbReference>
<dbReference type="GO" id="GO:0009653">
    <property type="term" value="P:anatomical structure morphogenesis"/>
    <property type="evidence" value="ECO:0007669"/>
    <property type="project" value="TreeGrafter"/>
</dbReference>
<organism evidence="4 5">
    <name type="scientific">Brassicogethes aeneus</name>
    <name type="common">Rape pollen beetle</name>
    <name type="synonym">Meligethes aeneus</name>
    <dbReference type="NCBI Taxonomy" id="1431903"/>
    <lineage>
        <taxon>Eukaryota</taxon>
        <taxon>Metazoa</taxon>
        <taxon>Ecdysozoa</taxon>
        <taxon>Arthropoda</taxon>
        <taxon>Hexapoda</taxon>
        <taxon>Insecta</taxon>
        <taxon>Pterygota</taxon>
        <taxon>Neoptera</taxon>
        <taxon>Endopterygota</taxon>
        <taxon>Coleoptera</taxon>
        <taxon>Polyphaga</taxon>
        <taxon>Cucujiformia</taxon>
        <taxon>Nitidulidae</taxon>
        <taxon>Meligethinae</taxon>
        <taxon>Brassicogethes</taxon>
    </lineage>
</organism>
<dbReference type="PANTHER" id="PTHR47327:SF8">
    <property type="entry name" value="FI17836P1"/>
    <property type="match status" value="1"/>
</dbReference>
<proteinExistence type="predicted"/>
<dbReference type="CDD" id="cd01099">
    <property type="entry name" value="PAN_AP_HGF"/>
    <property type="match status" value="1"/>
</dbReference>
<keyword evidence="5" id="KW-1185">Reference proteome</keyword>
<dbReference type="Pfam" id="PF00024">
    <property type="entry name" value="PAN_1"/>
    <property type="match status" value="2"/>
</dbReference>
<dbReference type="InterPro" id="IPR056953">
    <property type="entry name" value="CUT_N"/>
</dbReference>
<feature type="domain" description="Apple" evidence="2">
    <location>
        <begin position="34"/>
        <end position="122"/>
    </location>
</feature>
<reference evidence="4" key="1">
    <citation type="submission" date="2021-12" db="EMBL/GenBank/DDBJ databases">
        <authorList>
            <person name="King R."/>
        </authorList>
    </citation>
    <scope>NUCLEOTIDE SEQUENCE</scope>
</reference>
<feature type="domain" description="ZP" evidence="3">
    <location>
        <begin position="324"/>
        <end position="576"/>
    </location>
</feature>
<keyword evidence="1" id="KW-0812">Transmembrane</keyword>
<evidence type="ECO:0000313" key="4">
    <source>
        <dbReference type="EMBL" id="CAH0556103.1"/>
    </source>
</evidence>
<evidence type="ECO:0000256" key="1">
    <source>
        <dbReference type="SAM" id="Phobius"/>
    </source>
</evidence>
<dbReference type="SUPFAM" id="SSF57414">
    <property type="entry name" value="Hairpin loop containing domain-like"/>
    <property type="match status" value="1"/>
</dbReference>
<accession>A0A9P0B5X5</accession>
<dbReference type="InterPro" id="IPR003609">
    <property type="entry name" value="Pan_app"/>
</dbReference>
<feature type="domain" description="Apple" evidence="2">
    <location>
        <begin position="129"/>
        <end position="222"/>
    </location>
</feature>
<dbReference type="Proteomes" id="UP001154078">
    <property type="component" value="Chromosome 4"/>
</dbReference>
<name>A0A9P0B5X5_BRAAE</name>
<sequence length="724" mass="82032">MTKSWCTPEYPSVVPEPRSWYHRAYGKRAQLTNCPSTDVKLEKILGLRPPKSSHPLVLYQEKNHSNPITIECINRCIKNDECLSFIVYYNVSSCFWLKSSTDGEQEAETEVDTDVDWFAKVCLTVKDPCKNLWTFERIPGAILIGNDTKKIGKPISRTECQQSCLNETEFSCKSAKFRIKKANYGPNAQTLGLCTLSNTDRHLMPNSYRVSSFYEEYFENQCGVDESKPDLSQFCAYEEYINSTLSHSDAYYESKTKEECEDLCEKSTQFHCRGYSLMKTKSRVDRFHCNLHSEDTKIHGPKLLDQIPGGTYFEKARCINISVQCSETYMTIKYNPETEFQGRIYMQGYSENPECFASGEGKGTMVTLKLQLLTKQCGIIKANGMGNRTLLAGTMVLQYNSLIQTQGDRLIKVGCIFGNESKILVGTGVTISSSLPSKGSVIVNSVTNGTTNPTVEMRVVDLNSHKEVSDTQIGQELQLVIEARVSEPMDIWASHLVAMTEKSDESIFLLDDRGCPTDLALFPGLEKIKTNNTVTLVGTFQAFKFASSSILRFSVIVQFCTEKCMPVDCGNGLRSFGRKKRDYVVHRLQTINGTAIVKMNRPVFQGTASVINQMPLEFVMVVRDPATKSDRLIYGENKILVAGYDYVNNEFCLDYSLVIGLIVTWVIVQILFVTCCIILVRKYKRHYEHECTRQSLEELHKNFGIGFSNLENRRVHWADNEEFT</sequence>